<reference evidence="2" key="1">
    <citation type="submission" date="2020-04" db="EMBL/GenBank/DDBJ databases">
        <authorList>
            <person name="Chiriac C."/>
            <person name="Salcher M."/>
            <person name="Ghai R."/>
            <person name="Kavagutti S V."/>
        </authorList>
    </citation>
    <scope>NUCLEOTIDE SEQUENCE</scope>
</reference>
<gene>
    <name evidence="2" type="ORF">UFOVP331_68</name>
</gene>
<proteinExistence type="predicted"/>
<feature type="transmembrane region" description="Helical" evidence="1">
    <location>
        <begin position="36"/>
        <end position="53"/>
    </location>
</feature>
<dbReference type="EMBL" id="LR796345">
    <property type="protein sequence ID" value="CAB4138490.1"/>
    <property type="molecule type" value="Genomic_DNA"/>
</dbReference>
<name>A0A6J5M085_9CAUD</name>
<keyword evidence="1" id="KW-1133">Transmembrane helix</keyword>
<evidence type="ECO:0000313" key="2">
    <source>
        <dbReference type="EMBL" id="CAB4138490.1"/>
    </source>
</evidence>
<feature type="transmembrane region" description="Helical" evidence="1">
    <location>
        <begin position="65"/>
        <end position="86"/>
    </location>
</feature>
<evidence type="ECO:0000256" key="1">
    <source>
        <dbReference type="SAM" id="Phobius"/>
    </source>
</evidence>
<sequence>MNSKFKEATTLFFIQVILYGILCINFRAVAQAQYHVAAIADFIVASLNFFVIRKIANTNDTIHQWAGYVLGSVAGSYLGIYISTLIH</sequence>
<organism evidence="2">
    <name type="scientific">uncultured Caudovirales phage</name>
    <dbReference type="NCBI Taxonomy" id="2100421"/>
    <lineage>
        <taxon>Viruses</taxon>
        <taxon>Duplodnaviria</taxon>
        <taxon>Heunggongvirae</taxon>
        <taxon>Uroviricota</taxon>
        <taxon>Caudoviricetes</taxon>
        <taxon>Peduoviridae</taxon>
        <taxon>Maltschvirus</taxon>
        <taxon>Maltschvirus maltsch</taxon>
    </lineage>
</organism>
<accession>A0A6J5M085</accession>
<keyword evidence="1" id="KW-0812">Transmembrane</keyword>
<keyword evidence="1" id="KW-0472">Membrane</keyword>
<protein>
    <submittedName>
        <fullName evidence="2">Uncharacterized protein</fullName>
    </submittedName>
</protein>
<feature type="transmembrane region" description="Helical" evidence="1">
    <location>
        <begin position="12"/>
        <end position="30"/>
    </location>
</feature>